<dbReference type="SUPFAM" id="SSF81321">
    <property type="entry name" value="Family A G protein-coupled receptor-like"/>
    <property type="match status" value="1"/>
</dbReference>
<feature type="region of interest" description="Disordered" evidence="5">
    <location>
        <begin position="404"/>
        <end position="645"/>
    </location>
</feature>
<dbReference type="EMBL" id="GG666636">
    <property type="protein sequence ID" value="EEN47016.1"/>
    <property type="molecule type" value="Genomic_DNA"/>
</dbReference>
<evidence type="ECO:0000256" key="4">
    <source>
        <dbReference type="ARBA" id="ARBA00023136"/>
    </source>
</evidence>
<feature type="transmembrane region" description="Helical" evidence="6">
    <location>
        <begin position="103"/>
        <end position="124"/>
    </location>
</feature>
<dbReference type="AlphaFoldDB" id="C3ZKB7"/>
<dbReference type="PANTHER" id="PTHR26451">
    <property type="entry name" value="G_PROTEIN_RECEP_F1_2 DOMAIN-CONTAINING PROTEIN"/>
    <property type="match status" value="1"/>
</dbReference>
<evidence type="ECO:0000256" key="1">
    <source>
        <dbReference type="ARBA" id="ARBA00004370"/>
    </source>
</evidence>
<evidence type="ECO:0000256" key="6">
    <source>
        <dbReference type="SAM" id="Phobius"/>
    </source>
</evidence>
<dbReference type="PANTHER" id="PTHR26451:SF897">
    <property type="entry name" value="TRACE AMINE-ASSOCIATED RECEPTOR 5-LIKE"/>
    <property type="match status" value="1"/>
</dbReference>
<dbReference type="InterPro" id="IPR052921">
    <property type="entry name" value="GPCR1_Superfamily_Member"/>
</dbReference>
<dbReference type="STRING" id="7739.C3ZKB7"/>
<dbReference type="Gene3D" id="1.20.1070.10">
    <property type="entry name" value="Rhodopsin 7-helix transmembrane proteins"/>
    <property type="match status" value="1"/>
</dbReference>
<dbReference type="InParanoid" id="C3ZKB7"/>
<evidence type="ECO:0000259" key="7">
    <source>
        <dbReference type="PROSITE" id="PS50262"/>
    </source>
</evidence>
<evidence type="ECO:0000256" key="5">
    <source>
        <dbReference type="SAM" id="MobiDB-lite"/>
    </source>
</evidence>
<evidence type="ECO:0000256" key="2">
    <source>
        <dbReference type="ARBA" id="ARBA00022692"/>
    </source>
</evidence>
<keyword evidence="2 6" id="KW-0812">Transmembrane</keyword>
<protein>
    <recommendedName>
        <fullName evidence="7">G-protein coupled receptors family 1 profile domain-containing protein</fullName>
    </recommendedName>
</protein>
<reference evidence="8" key="1">
    <citation type="journal article" date="2008" name="Nature">
        <title>The amphioxus genome and the evolution of the chordate karyotype.</title>
        <authorList>
            <consortium name="US DOE Joint Genome Institute (JGI-PGF)"/>
            <person name="Putnam N.H."/>
            <person name="Butts T."/>
            <person name="Ferrier D.E.K."/>
            <person name="Furlong R.F."/>
            <person name="Hellsten U."/>
            <person name="Kawashima T."/>
            <person name="Robinson-Rechavi M."/>
            <person name="Shoguchi E."/>
            <person name="Terry A."/>
            <person name="Yu J.-K."/>
            <person name="Benito-Gutierrez E.L."/>
            <person name="Dubchak I."/>
            <person name="Garcia-Fernandez J."/>
            <person name="Gibson-Brown J.J."/>
            <person name="Grigoriev I.V."/>
            <person name="Horton A.C."/>
            <person name="de Jong P.J."/>
            <person name="Jurka J."/>
            <person name="Kapitonov V.V."/>
            <person name="Kohara Y."/>
            <person name="Kuroki Y."/>
            <person name="Lindquist E."/>
            <person name="Lucas S."/>
            <person name="Osoegawa K."/>
            <person name="Pennacchio L.A."/>
            <person name="Salamov A.A."/>
            <person name="Satou Y."/>
            <person name="Sauka-Spengler T."/>
            <person name="Schmutz J."/>
            <person name="Shin-I T."/>
            <person name="Toyoda A."/>
            <person name="Bronner-Fraser M."/>
            <person name="Fujiyama A."/>
            <person name="Holland L.Z."/>
            <person name="Holland P.W.H."/>
            <person name="Satoh N."/>
            <person name="Rokhsar D.S."/>
        </authorList>
    </citation>
    <scope>NUCLEOTIDE SEQUENCE [LARGE SCALE GENOMIC DNA]</scope>
    <source>
        <strain evidence="8">S238N-H82</strain>
        <tissue evidence="8">Testes</tissue>
    </source>
</reference>
<dbReference type="GO" id="GO:0016020">
    <property type="term" value="C:membrane"/>
    <property type="evidence" value="ECO:0007669"/>
    <property type="project" value="UniProtKB-SubCell"/>
</dbReference>
<feature type="transmembrane region" description="Helical" evidence="6">
    <location>
        <begin position="195"/>
        <end position="214"/>
    </location>
</feature>
<feature type="transmembrane region" description="Helical" evidence="6">
    <location>
        <begin position="241"/>
        <end position="262"/>
    </location>
</feature>
<dbReference type="eggNOG" id="KOG0907">
    <property type="taxonomic scope" value="Eukaryota"/>
</dbReference>
<proteinExistence type="predicted"/>
<feature type="compositionally biased region" description="Basic residues" evidence="5">
    <location>
        <begin position="443"/>
        <end position="485"/>
    </location>
</feature>
<feature type="transmembrane region" description="Helical" evidence="6">
    <location>
        <begin position="33"/>
        <end position="54"/>
    </location>
</feature>
<dbReference type="InterPro" id="IPR017452">
    <property type="entry name" value="GPCR_Rhodpsn_7TM"/>
</dbReference>
<evidence type="ECO:0000313" key="8">
    <source>
        <dbReference type="EMBL" id="EEN47016.1"/>
    </source>
</evidence>
<sequence length="645" mass="70863">MAGEESGAFDSMYKAFRSLDMFDSRLSRGLQTAYLIISLAVSVGCGLLLIYLVCTKGYLQKPRHFLRCNLAIDDIIFTSCIITTEICFLFSQDDTYDQQFCWVQVLVVHPSTISMFGTYLLMAVELYYFICKPLHYNGEVTRKRVTIGIAGVRVIAIIFGLGPMVAKRLQSSGDSLLCAPEPIGSTSVSAIFRSISQGGIVLAVLAIFLLYYFVLMEAKKQQERDVDRNLWLYQTKAFKTIAPHFIVVMVSAATLAFVSATFRSVFNGDKKASASLLITAHVAKLLNITVSSMVNPIVYSFCRPEFRQALRELRGMPSDAPVAQAQPPVPTQGQDMEMAVFNSSQNTGSMASRHHLLVQPKHRHMASRHHLPVQPKHRHMASRHRLPVKPKHRHMVSRHRLPVQPKHRHMGSRHRLPVQPKHRHMDSRHRLPVQPKHRDMASRHRLPVQPKHRHMASRHRLPVQPKHRHMASRHHLPVQPKHRHMAAGTTSQSSPNTGTWTAGTTSQSSPNPSRGTWPAGTTSQSSPNTGTWAAGTASQSSPNTGTWLAGTASQSSPNTGTWPAGTASQSSPNTGTWPAGTISQSSPNTGTWPAGTTSQSSPNTGTWTAGTTSQSSPNPSRGTWPAGTTSQSSPNTGTWPAGTTS</sequence>
<dbReference type="GO" id="GO:0004930">
    <property type="term" value="F:G protein-coupled receptor activity"/>
    <property type="evidence" value="ECO:0007669"/>
    <property type="project" value="InterPro"/>
</dbReference>
<evidence type="ECO:0000256" key="3">
    <source>
        <dbReference type="ARBA" id="ARBA00022989"/>
    </source>
</evidence>
<dbReference type="PROSITE" id="PS50262">
    <property type="entry name" value="G_PROTEIN_RECEP_F1_2"/>
    <property type="match status" value="1"/>
</dbReference>
<dbReference type="InterPro" id="IPR000276">
    <property type="entry name" value="GPCR_Rhodpsn"/>
</dbReference>
<feature type="compositionally biased region" description="Basic residues" evidence="5">
    <location>
        <begin position="404"/>
        <end position="431"/>
    </location>
</feature>
<feature type="transmembrane region" description="Helical" evidence="6">
    <location>
        <begin position="75"/>
        <end position="91"/>
    </location>
</feature>
<feature type="transmembrane region" description="Helical" evidence="6">
    <location>
        <begin position="145"/>
        <end position="166"/>
    </location>
</feature>
<organism>
    <name type="scientific">Branchiostoma floridae</name>
    <name type="common">Florida lancelet</name>
    <name type="synonym">Amphioxus</name>
    <dbReference type="NCBI Taxonomy" id="7739"/>
    <lineage>
        <taxon>Eukaryota</taxon>
        <taxon>Metazoa</taxon>
        <taxon>Chordata</taxon>
        <taxon>Cephalochordata</taxon>
        <taxon>Leptocardii</taxon>
        <taxon>Amphioxiformes</taxon>
        <taxon>Branchiostomatidae</taxon>
        <taxon>Branchiostoma</taxon>
    </lineage>
</organism>
<accession>C3ZKB7</accession>
<dbReference type="Pfam" id="PF00001">
    <property type="entry name" value="7tm_1"/>
    <property type="match status" value="1"/>
</dbReference>
<comment type="subcellular location">
    <subcellularLocation>
        <location evidence="1">Membrane</location>
    </subcellularLocation>
</comment>
<gene>
    <name evidence="8" type="ORF">BRAFLDRAFT_69444</name>
</gene>
<dbReference type="CDD" id="cd00637">
    <property type="entry name" value="7tm_classA_rhodopsin-like"/>
    <property type="match status" value="1"/>
</dbReference>
<keyword evidence="4 6" id="KW-0472">Membrane</keyword>
<feature type="compositionally biased region" description="Polar residues" evidence="5">
    <location>
        <begin position="488"/>
        <end position="645"/>
    </location>
</feature>
<name>C3ZKB7_BRAFL</name>
<keyword evidence="3 6" id="KW-1133">Transmembrane helix</keyword>
<feature type="domain" description="G-protein coupled receptors family 1 profile" evidence="7">
    <location>
        <begin position="45"/>
        <end position="299"/>
    </location>
</feature>